<feature type="region of interest" description="Disordered" evidence="1">
    <location>
        <begin position="1"/>
        <end position="22"/>
    </location>
</feature>
<dbReference type="Proteomes" id="UP000265200">
    <property type="component" value="Chromosome 8"/>
</dbReference>
<accession>A0A3P9HQW3</accession>
<name>A0A3P9HQW3_ORYLA</name>
<evidence type="ECO:0000313" key="2">
    <source>
        <dbReference type="Ensembl" id="ENSORLP00015010104.1"/>
    </source>
</evidence>
<proteinExistence type="predicted"/>
<dbReference type="AlphaFoldDB" id="A0A3P9HQW3"/>
<reference evidence="2" key="3">
    <citation type="submission" date="2025-08" db="UniProtKB">
        <authorList>
            <consortium name="Ensembl"/>
        </authorList>
    </citation>
    <scope>IDENTIFICATION</scope>
    <source>
        <strain evidence="2">HSOK</strain>
    </source>
</reference>
<evidence type="ECO:0000313" key="3">
    <source>
        <dbReference type="Proteomes" id="UP000265200"/>
    </source>
</evidence>
<reference evidence="2" key="4">
    <citation type="submission" date="2025-09" db="UniProtKB">
        <authorList>
            <consortium name="Ensembl"/>
        </authorList>
    </citation>
    <scope>IDENTIFICATION</scope>
    <source>
        <strain evidence="2">HSOK</strain>
    </source>
</reference>
<sequence length="142" mass="15270">PFPEAAAGCGQTYQEGGTDPGEGGHCSQVGRLLQDLQLVLPDLGHLLLEGHLPGVELQHFDAVSCYRCPVIVYIQDTCNRCPTPVTEACYRCGTPVTGFCNRCPTPVTEACYRCPVIVYIQDTCYRCLTTAASASLCTPLTP</sequence>
<organism evidence="2 3">
    <name type="scientific">Oryzias latipes</name>
    <name type="common">Japanese rice fish</name>
    <name type="synonym">Japanese killifish</name>
    <dbReference type="NCBI Taxonomy" id="8090"/>
    <lineage>
        <taxon>Eukaryota</taxon>
        <taxon>Metazoa</taxon>
        <taxon>Chordata</taxon>
        <taxon>Craniata</taxon>
        <taxon>Vertebrata</taxon>
        <taxon>Euteleostomi</taxon>
        <taxon>Actinopterygii</taxon>
        <taxon>Neopterygii</taxon>
        <taxon>Teleostei</taxon>
        <taxon>Neoteleostei</taxon>
        <taxon>Acanthomorphata</taxon>
        <taxon>Ovalentaria</taxon>
        <taxon>Atherinomorphae</taxon>
        <taxon>Beloniformes</taxon>
        <taxon>Adrianichthyidae</taxon>
        <taxon>Oryziinae</taxon>
        <taxon>Oryzias</taxon>
    </lineage>
</organism>
<dbReference type="Ensembl" id="ENSORLT00015016596.1">
    <property type="protein sequence ID" value="ENSORLP00015010104.1"/>
    <property type="gene ID" value="ENSORLG00015010948.1"/>
</dbReference>
<protein>
    <submittedName>
        <fullName evidence="2">Uncharacterized protein</fullName>
    </submittedName>
</protein>
<evidence type="ECO:0000256" key="1">
    <source>
        <dbReference type="SAM" id="MobiDB-lite"/>
    </source>
</evidence>
<reference key="1">
    <citation type="journal article" date="2007" name="Nature">
        <title>The medaka draft genome and insights into vertebrate genome evolution.</title>
        <authorList>
            <person name="Kasahara M."/>
            <person name="Naruse K."/>
            <person name="Sasaki S."/>
            <person name="Nakatani Y."/>
            <person name="Qu W."/>
            <person name="Ahsan B."/>
            <person name="Yamada T."/>
            <person name="Nagayasu Y."/>
            <person name="Doi K."/>
            <person name="Kasai Y."/>
            <person name="Jindo T."/>
            <person name="Kobayashi D."/>
            <person name="Shimada A."/>
            <person name="Toyoda A."/>
            <person name="Kuroki Y."/>
            <person name="Fujiyama A."/>
            <person name="Sasaki T."/>
            <person name="Shimizu A."/>
            <person name="Asakawa S."/>
            <person name="Shimizu N."/>
            <person name="Hashimoto S."/>
            <person name="Yang J."/>
            <person name="Lee Y."/>
            <person name="Matsushima K."/>
            <person name="Sugano S."/>
            <person name="Sakaizumi M."/>
            <person name="Narita T."/>
            <person name="Ohishi K."/>
            <person name="Haga S."/>
            <person name="Ohta F."/>
            <person name="Nomoto H."/>
            <person name="Nogata K."/>
            <person name="Morishita T."/>
            <person name="Endo T."/>
            <person name="Shin-I T."/>
            <person name="Takeda H."/>
            <person name="Morishita S."/>
            <person name="Kohara Y."/>
        </authorList>
    </citation>
    <scope>NUCLEOTIDE SEQUENCE [LARGE SCALE GENOMIC DNA]</scope>
    <source>
        <strain>Hd-rR</strain>
    </source>
</reference>
<reference evidence="2 3" key="2">
    <citation type="submission" date="2017-04" db="EMBL/GenBank/DDBJ databases">
        <title>CpG methylation of centromeres and impact of large insertions on vertebrate speciation.</title>
        <authorList>
            <person name="Ichikawa K."/>
            <person name="Yoshimura J."/>
            <person name="Morishita S."/>
        </authorList>
    </citation>
    <scope>NUCLEOTIDE SEQUENCE</scope>
    <source>
        <strain evidence="2 3">HSOK</strain>
    </source>
</reference>